<dbReference type="PROSITE" id="PS51272">
    <property type="entry name" value="SLH"/>
    <property type="match status" value="3"/>
</dbReference>
<feature type="signal peptide" evidence="3">
    <location>
        <begin position="1"/>
        <end position="33"/>
    </location>
</feature>
<evidence type="ECO:0000259" key="5">
    <source>
        <dbReference type="PROSITE" id="PS51272"/>
    </source>
</evidence>
<keyword evidence="2" id="KW-0677">Repeat</keyword>
<dbReference type="Gene3D" id="2.60.40.1220">
    <property type="match status" value="3"/>
</dbReference>
<dbReference type="EMBL" id="BJYL01000029">
    <property type="protein sequence ID" value="GEN83947.1"/>
    <property type="molecule type" value="Genomic_DNA"/>
</dbReference>
<feature type="domain" description="HYR" evidence="4">
    <location>
        <begin position="224"/>
        <end position="318"/>
    </location>
</feature>
<protein>
    <recommendedName>
        <fullName evidence="8">S-layer protein</fullName>
    </recommendedName>
</protein>
<evidence type="ECO:0000256" key="1">
    <source>
        <dbReference type="ARBA" id="ARBA00022729"/>
    </source>
</evidence>
<dbReference type="RefSeq" id="WP_170232681.1">
    <property type="nucleotide sequence ID" value="NZ_BJYL01000029.1"/>
</dbReference>
<dbReference type="Pfam" id="PF00395">
    <property type="entry name" value="SLH"/>
    <property type="match status" value="2"/>
</dbReference>
<dbReference type="InterPro" id="IPR032179">
    <property type="entry name" value="Cry22Aa_Ig-like"/>
</dbReference>
<feature type="chain" id="PRO_5021747558" description="S-layer protein" evidence="3">
    <location>
        <begin position="34"/>
        <end position="954"/>
    </location>
</feature>
<proteinExistence type="predicted"/>
<evidence type="ECO:0000259" key="4">
    <source>
        <dbReference type="PROSITE" id="PS50825"/>
    </source>
</evidence>
<dbReference type="Gene3D" id="2.60.40.10">
    <property type="entry name" value="Immunoglobulins"/>
    <property type="match status" value="1"/>
</dbReference>
<dbReference type="InterPro" id="IPR013783">
    <property type="entry name" value="Ig-like_fold"/>
</dbReference>
<reference evidence="6 7" key="1">
    <citation type="submission" date="2019-07" db="EMBL/GenBank/DDBJ databases">
        <title>Whole genome shotgun sequence of Sporosarcina luteola NBRC 105378.</title>
        <authorList>
            <person name="Hosoyama A."/>
            <person name="Uohara A."/>
            <person name="Ohji S."/>
            <person name="Ichikawa N."/>
        </authorList>
    </citation>
    <scope>NUCLEOTIDE SEQUENCE [LARGE SCALE GENOMIC DNA]</scope>
    <source>
        <strain evidence="6 7">NBRC 105378</strain>
    </source>
</reference>
<evidence type="ECO:0000256" key="2">
    <source>
        <dbReference type="ARBA" id="ARBA00022737"/>
    </source>
</evidence>
<dbReference type="AlphaFoldDB" id="A0A511Z918"/>
<accession>A0A511Z918</accession>
<dbReference type="InterPro" id="IPR003410">
    <property type="entry name" value="HYR_dom"/>
</dbReference>
<keyword evidence="1 3" id="KW-0732">Signal</keyword>
<evidence type="ECO:0000313" key="7">
    <source>
        <dbReference type="Proteomes" id="UP000321901"/>
    </source>
</evidence>
<evidence type="ECO:0000313" key="6">
    <source>
        <dbReference type="EMBL" id="GEN83947.1"/>
    </source>
</evidence>
<dbReference type="PROSITE" id="PS50825">
    <property type="entry name" value="HYR"/>
    <property type="match status" value="1"/>
</dbReference>
<gene>
    <name evidence="6" type="ORF">SLU01_22590</name>
</gene>
<dbReference type="InterPro" id="IPR014755">
    <property type="entry name" value="Cu-Rt/internalin_Ig-like"/>
</dbReference>
<dbReference type="Proteomes" id="UP000321901">
    <property type="component" value="Unassembled WGS sequence"/>
</dbReference>
<dbReference type="Pfam" id="PF16403">
    <property type="entry name" value="Bact_surface_Ig-like"/>
    <property type="match status" value="1"/>
</dbReference>
<feature type="domain" description="SLH" evidence="5">
    <location>
        <begin position="170"/>
        <end position="232"/>
    </location>
</feature>
<dbReference type="InterPro" id="IPR001119">
    <property type="entry name" value="SLH_dom"/>
</dbReference>
<sequence length="954" mass="100758">MGNNQPNKYRNFMIGAASTALVASAVAPLAASAADFSDVKGNTHESAINALVQAGVINGYADGTFQPNKTLTRSDVVKMMGKWLVSLDYKVPTDYKTNPRFKDLTSKSNDELLKYAALVKDNGVFNGYADGTLGAGLDITRENMAIVLVRAYDAIHKTDLVTLVKETEFDKDVTDLAKAKAEARPYIDVLDYFDITNPVAPQFNPKNTTTRGQFASFLYKTSNVNVEEEADTEAPKLVYTGEKTLNVEYAAEFTAPVVTATDNVDEKVEVTSVITNEAGERLTAIDTKEYGTYKVTYSAVDAAGNNAEDLVLTVVVAEPANLEVASVAGINATQVEVKFNLPVDKATLFANGKSGAFANNVITFKALDGAATGVLSGELSSDGKTLTITAENVLSKRYDVVIDGLKSYNGKNIVKFENMVTIADDKTAPAIVKTDRISASTFKVTFSEPLKSLGTVSYKLANGTAVTGENGVKDNFKAGDKEVTFTLGSDVAANQDVIATFIGTQDQAGNLISPNPATVTFQKGDKDGVKPAVTSVTQTGAKSFAIKFTEELQTAPTVTIGGVEASKVEKDANDPTVYNVTTSAVLDDAKTVVINGFVDLSGEVGDSVSKVVSFVKDINAPKVVSSAVVADETNGKEYLEIAFDKNVEVLGTSTVDGIGSYVKNYVTTPVKAENLNPTTISYKNASNKKVVRVELDAFLGTTFDIEGASYALDLTFGSVTSEAGVPVDTAKVTFTRGKDNTLANDAVVKVTSVVQDSEDNNKVNVTFDRAVEGSSAINTANYQIAGATVESITLNPVAENGTQVAVLNLKAGSNDYTGVRNINISNVKASGSAKVMEPFFTNEVSLKENVAPTVTSAKLVGTDKVTLTFSEAVTTAKVDSDFDLLIGGATVATKSVVSTPLNESGVTTVTFTLGANLSNADLEKVLELKAKDTLTIKDAVGNKLSVPANITIAR</sequence>
<feature type="domain" description="SLH" evidence="5">
    <location>
        <begin position="96"/>
        <end position="162"/>
    </location>
</feature>
<evidence type="ECO:0000256" key="3">
    <source>
        <dbReference type="SAM" id="SignalP"/>
    </source>
</evidence>
<comment type="caution">
    <text evidence="6">The sequence shown here is derived from an EMBL/GenBank/DDBJ whole genome shotgun (WGS) entry which is preliminary data.</text>
</comment>
<evidence type="ECO:0008006" key="8">
    <source>
        <dbReference type="Google" id="ProtNLM"/>
    </source>
</evidence>
<feature type="domain" description="SLH" evidence="5">
    <location>
        <begin position="31"/>
        <end position="94"/>
    </location>
</feature>
<organism evidence="6 7">
    <name type="scientific">Sporosarcina luteola</name>
    <dbReference type="NCBI Taxonomy" id="582850"/>
    <lineage>
        <taxon>Bacteria</taxon>
        <taxon>Bacillati</taxon>
        <taxon>Bacillota</taxon>
        <taxon>Bacilli</taxon>
        <taxon>Bacillales</taxon>
        <taxon>Caryophanaceae</taxon>
        <taxon>Sporosarcina</taxon>
    </lineage>
</organism>
<keyword evidence="7" id="KW-1185">Reference proteome</keyword>
<name>A0A511Z918_9BACL</name>